<dbReference type="InterPro" id="IPR017516">
    <property type="entry name" value="AbrB_dup"/>
</dbReference>
<accession>A0A5C7S3G6</accession>
<feature type="transmembrane region" description="Helical" evidence="1">
    <location>
        <begin position="212"/>
        <end position="231"/>
    </location>
</feature>
<proteinExistence type="predicted"/>
<dbReference type="Proteomes" id="UP000321192">
    <property type="component" value="Unassembled WGS sequence"/>
</dbReference>
<dbReference type="RefSeq" id="WP_276663216.1">
    <property type="nucleotide sequence ID" value="NZ_SSFD01000420.1"/>
</dbReference>
<name>A0A5C7S3G6_THASP</name>
<dbReference type="PANTHER" id="PTHR38457">
    <property type="entry name" value="REGULATOR ABRB-RELATED"/>
    <property type="match status" value="1"/>
</dbReference>
<feature type="transmembrane region" description="Helical" evidence="1">
    <location>
        <begin position="149"/>
        <end position="170"/>
    </location>
</feature>
<feature type="transmembrane region" description="Helical" evidence="1">
    <location>
        <begin position="88"/>
        <end position="112"/>
    </location>
</feature>
<dbReference type="GO" id="GO:0010468">
    <property type="term" value="P:regulation of gene expression"/>
    <property type="evidence" value="ECO:0007669"/>
    <property type="project" value="InterPro"/>
</dbReference>
<dbReference type="PANTHER" id="PTHR38457:SF1">
    <property type="entry name" value="REGULATOR ABRB-RELATED"/>
    <property type="match status" value="1"/>
</dbReference>
<keyword evidence="1" id="KW-0812">Transmembrane</keyword>
<dbReference type="PIRSF" id="PIRSF038991">
    <property type="entry name" value="Protein_AbrB"/>
    <property type="match status" value="1"/>
</dbReference>
<evidence type="ECO:0000313" key="3">
    <source>
        <dbReference type="Proteomes" id="UP000321192"/>
    </source>
</evidence>
<feature type="transmembrane region" description="Helical" evidence="1">
    <location>
        <begin position="190"/>
        <end position="207"/>
    </location>
</feature>
<dbReference type="EMBL" id="SSFD01000420">
    <property type="protein sequence ID" value="TXH77505.1"/>
    <property type="molecule type" value="Genomic_DNA"/>
</dbReference>
<gene>
    <name evidence="2" type="ORF">E6Q80_24625</name>
</gene>
<organism evidence="2 3">
    <name type="scientific">Thauera aminoaromatica</name>
    <dbReference type="NCBI Taxonomy" id="164330"/>
    <lineage>
        <taxon>Bacteria</taxon>
        <taxon>Pseudomonadati</taxon>
        <taxon>Pseudomonadota</taxon>
        <taxon>Betaproteobacteria</taxon>
        <taxon>Rhodocyclales</taxon>
        <taxon>Zoogloeaceae</taxon>
        <taxon>Thauera</taxon>
    </lineage>
</organism>
<keyword evidence="1" id="KW-0472">Membrane</keyword>
<keyword evidence="1" id="KW-1133">Transmembrane helix</keyword>
<feature type="transmembrane region" description="Helical" evidence="1">
    <location>
        <begin position="268"/>
        <end position="291"/>
    </location>
</feature>
<dbReference type="Pfam" id="PF05145">
    <property type="entry name" value="AbrB"/>
    <property type="match status" value="1"/>
</dbReference>
<dbReference type="NCBIfam" id="TIGR03082">
    <property type="entry name" value="Gneg_AbrB_dup"/>
    <property type="match status" value="2"/>
</dbReference>
<comment type="caution">
    <text evidence="2">The sequence shown here is derived from an EMBL/GenBank/DDBJ whole genome shotgun (WGS) entry which is preliminary data.</text>
</comment>
<evidence type="ECO:0000256" key="1">
    <source>
        <dbReference type="SAM" id="Phobius"/>
    </source>
</evidence>
<evidence type="ECO:0000313" key="2">
    <source>
        <dbReference type="EMBL" id="TXH77505.1"/>
    </source>
</evidence>
<dbReference type="InterPro" id="IPR007820">
    <property type="entry name" value="AbrB_fam"/>
</dbReference>
<sequence>MSALSTLRLAAWRQILPTLALATLAGWLAERLHLPLPWMIGPLFAVAGARMADLDLRPLPGGRQTGQWAIGAALGLYFSPEVVAQLSLHAPLVIAAALGSLVLGMAYAFILLRLGGVDAPTAFFAALPGGASEMANLADRHGGAVDRIAAAHAIRVMMVVSVLPFALTFAGVQGSDVYVPLARDVDAQHFPLLVGASLLGVGAFKLLRIANAWVLGPLLGVALATLAGVPLSALPPWVVNGGQLLIGCALGCRFSRAFFRAAPRFMSVAALTGAMSIVLAFALATLLGLVAEVPLSTLALATAPGGVSEMCITAKVLQLGVPLVTVCHVLRVVVLTVGAQWSFGIFRRLVAV</sequence>
<dbReference type="AlphaFoldDB" id="A0A5C7S3G6"/>
<dbReference type="GO" id="GO:0016020">
    <property type="term" value="C:membrane"/>
    <property type="evidence" value="ECO:0007669"/>
    <property type="project" value="InterPro"/>
</dbReference>
<protein>
    <submittedName>
        <fullName evidence="2">AbrB family transcriptional regulator</fullName>
    </submittedName>
</protein>
<reference evidence="2 3" key="1">
    <citation type="submission" date="2018-09" db="EMBL/GenBank/DDBJ databases">
        <title>Metagenome Assembled Genomes from an Advanced Water Purification Facility.</title>
        <authorList>
            <person name="Stamps B.W."/>
            <person name="Spear J.R."/>
        </authorList>
    </citation>
    <scope>NUCLEOTIDE SEQUENCE [LARGE SCALE GENOMIC DNA]</scope>
    <source>
        <strain evidence="2">Bin_27_1</strain>
    </source>
</reference>